<dbReference type="SMART" id="SM00331">
    <property type="entry name" value="PP2C_SIG"/>
    <property type="match status" value="1"/>
</dbReference>
<comment type="caution">
    <text evidence="3">The sequence shown here is derived from an EMBL/GenBank/DDBJ whole genome shotgun (WGS) entry which is preliminary data.</text>
</comment>
<keyword evidence="1" id="KW-0378">Hydrolase</keyword>
<dbReference type="PANTHER" id="PTHR43156">
    <property type="entry name" value="STAGE II SPORULATION PROTEIN E-RELATED"/>
    <property type="match status" value="1"/>
</dbReference>
<reference evidence="3" key="1">
    <citation type="submission" date="2021-01" db="EMBL/GenBank/DDBJ databases">
        <title>Whole genome shotgun sequence of Virgisporangium aliadipatigenens NBRC 105644.</title>
        <authorList>
            <person name="Komaki H."/>
            <person name="Tamura T."/>
        </authorList>
    </citation>
    <scope>NUCLEOTIDE SEQUENCE</scope>
    <source>
        <strain evidence="3">NBRC 105644</strain>
    </source>
</reference>
<feature type="domain" description="PPM-type phosphatase" evidence="2">
    <location>
        <begin position="290"/>
        <end position="484"/>
    </location>
</feature>
<dbReference type="Gene3D" id="3.30.450.20">
    <property type="entry name" value="PAS domain"/>
    <property type="match status" value="1"/>
</dbReference>
<evidence type="ECO:0000313" key="3">
    <source>
        <dbReference type="EMBL" id="GIJ48727.1"/>
    </source>
</evidence>
<dbReference type="SUPFAM" id="SSF55785">
    <property type="entry name" value="PYP-like sensor domain (PAS domain)"/>
    <property type="match status" value="1"/>
</dbReference>
<evidence type="ECO:0000313" key="4">
    <source>
        <dbReference type="Proteomes" id="UP000619260"/>
    </source>
</evidence>
<evidence type="ECO:0000256" key="1">
    <source>
        <dbReference type="ARBA" id="ARBA00022801"/>
    </source>
</evidence>
<dbReference type="InterPro" id="IPR001932">
    <property type="entry name" value="PPM-type_phosphatase-like_dom"/>
</dbReference>
<name>A0A8J3YQQ7_9ACTN</name>
<organism evidence="3 4">
    <name type="scientific">Virgisporangium aliadipatigenens</name>
    <dbReference type="NCBI Taxonomy" id="741659"/>
    <lineage>
        <taxon>Bacteria</taxon>
        <taxon>Bacillati</taxon>
        <taxon>Actinomycetota</taxon>
        <taxon>Actinomycetes</taxon>
        <taxon>Micromonosporales</taxon>
        <taxon>Micromonosporaceae</taxon>
        <taxon>Virgisporangium</taxon>
    </lineage>
</organism>
<dbReference type="SUPFAM" id="SSF81606">
    <property type="entry name" value="PP2C-like"/>
    <property type="match status" value="1"/>
</dbReference>
<proteinExistence type="predicted"/>
<dbReference type="Proteomes" id="UP000619260">
    <property type="component" value="Unassembled WGS sequence"/>
</dbReference>
<sequence length="502" mass="54353">MQAVLDVVPGSVGYLTPILDPAGEPVDWLMAAVSPNAVDLSGRRAPDLIGRRVRAAYPGIHDTPILAGYRRTWFTGVAGTIGPFPGIRPHTGDTPPGVSMLRFGRVEGGLMVSWTRIDLDARAAQRLADTERMGKLGYGVWRVDGRMPDEWSENLYRIFQRHPDEGPLDYDGFLALVHEDDRHMFDERMGALLTHGDRLDVEVRMVLPDGDHHLRVVAEVARDGSGAPSEVFGLLQDNTSLWMSNRRLVSTQRELLEQQRLRAEELTLAGRLQEVILPVLPEPMPLPGLRVAVRYLPAERVGRVGGDWYHTMPLRDGSVLLAVGDVAGHGLPAAAVMAQLRHALSALAVSTGDPAKLLTMLNTVLCEQVSPPTLATAVVARYNPVTRRLAWAQAGHPPCLLFRDGFGHRLARPAGVVLGAIPDATYHTATTGLLPGDLLLMYTDGLVEGPVETVEEGIDRLSAAVVEMLPGHPDDDLAAAVVDGVPRANPHDDTCILAARAA</sequence>
<dbReference type="InterPro" id="IPR000014">
    <property type="entry name" value="PAS"/>
</dbReference>
<dbReference type="AlphaFoldDB" id="A0A8J3YQQ7"/>
<gene>
    <name evidence="3" type="ORF">Val02_56130</name>
</gene>
<accession>A0A8J3YQQ7</accession>
<dbReference type="InterPro" id="IPR013655">
    <property type="entry name" value="PAS_fold_3"/>
</dbReference>
<protein>
    <recommendedName>
        <fullName evidence="2">PPM-type phosphatase domain-containing protein</fullName>
    </recommendedName>
</protein>
<dbReference type="Pfam" id="PF07228">
    <property type="entry name" value="SpoIIE"/>
    <property type="match status" value="1"/>
</dbReference>
<keyword evidence="4" id="KW-1185">Reference proteome</keyword>
<evidence type="ECO:0000259" key="2">
    <source>
        <dbReference type="PROSITE" id="PS51746"/>
    </source>
</evidence>
<dbReference type="PROSITE" id="PS51746">
    <property type="entry name" value="PPM_2"/>
    <property type="match status" value="1"/>
</dbReference>
<dbReference type="InterPro" id="IPR036457">
    <property type="entry name" value="PPM-type-like_dom_sf"/>
</dbReference>
<dbReference type="PANTHER" id="PTHR43156:SF2">
    <property type="entry name" value="STAGE II SPORULATION PROTEIN E"/>
    <property type="match status" value="1"/>
</dbReference>
<dbReference type="Pfam" id="PF08447">
    <property type="entry name" value="PAS_3"/>
    <property type="match status" value="1"/>
</dbReference>
<dbReference type="InterPro" id="IPR052016">
    <property type="entry name" value="Bact_Sigma-Reg"/>
</dbReference>
<dbReference type="InterPro" id="IPR035965">
    <property type="entry name" value="PAS-like_dom_sf"/>
</dbReference>
<dbReference type="GO" id="GO:0016791">
    <property type="term" value="F:phosphatase activity"/>
    <property type="evidence" value="ECO:0007669"/>
    <property type="project" value="TreeGrafter"/>
</dbReference>
<dbReference type="Gene3D" id="3.60.40.10">
    <property type="entry name" value="PPM-type phosphatase domain"/>
    <property type="match status" value="1"/>
</dbReference>
<dbReference type="EMBL" id="BOPF01000022">
    <property type="protein sequence ID" value="GIJ48727.1"/>
    <property type="molecule type" value="Genomic_DNA"/>
</dbReference>
<dbReference type="CDD" id="cd00130">
    <property type="entry name" value="PAS"/>
    <property type="match status" value="1"/>
</dbReference>